<reference evidence="2 3" key="1">
    <citation type="submission" date="2024-07" db="EMBL/GenBank/DDBJ databases">
        <title>Genomic Encyclopedia of Type Strains, Phase V (KMG-V): Genome sequencing to study the core and pangenomes of soil and plant-associated prokaryotes.</title>
        <authorList>
            <person name="Whitman W."/>
        </authorList>
    </citation>
    <scope>NUCLEOTIDE SEQUENCE [LARGE SCALE GENOMIC DNA]</scope>
    <source>
        <strain evidence="2 3">USDA 415</strain>
    </source>
</reference>
<protein>
    <recommendedName>
        <fullName evidence="4">HipA-like C-terminal domain-containing protein</fullName>
    </recommendedName>
</protein>
<dbReference type="EMBL" id="JBGBZA010000002">
    <property type="protein sequence ID" value="MEY9314699.1"/>
    <property type="molecule type" value="Genomic_DNA"/>
</dbReference>
<comment type="caution">
    <text evidence="2">The sequence shown here is derived from an EMBL/GenBank/DDBJ whole genome shotgun (WGS) entry which is preliminary data.</text>
</comment>
<feature type="region of interest" description="Disordered" evidence="1">
    <location>
        <begin position="96"/>
        <end position="117"/>
    </location>
</feature>
<evidence type="ECO:0008006" key="4">
    <source>
        <dbReference type="Google" id="ProtNLM"/>
    </source>
</evidence>
<evidence type="ECO:0000313" key="2">
    <source>
        <dbReference type="EMBL" id="MEY9314699.1"/>
    </source>
</evidence>
<name>A0ABV4EU76_BRAEL</name>
<evidence type="ECO:0000256" key="1">
    <source>
        <dbReference type="SAM" id="MobiDB-lite"/>
    </source>
</evidence>
<evidence type="ECO:0000313" key="3">
    <source>
        <dbReference type="Proteomes" id="UP001565471"/>
    </source>
</evidence>
<dbReference type="Proteomes" id="UP001565471">
    <property type="component" value="Unassembled WGS sequence"/>
</dbReference>
<gene>
    <name evidence="2" type="ORF">ABIF29_001498</name>
</gene>
<sequence length="117" mass="13045">MKLSVMKNTGRGGGLSLPIGDEQGQYIAKFPSPNLVGLSENEFAVLALSEILGMDVPERELVENPISKEFPKNSTHCRPASLAGEAFRPWTQRYPNSHRRFRSGSLDGSHWPRQLRP</sequence>
<proteinExistence type="predicted"/>
<keyword evidence="3" id="KW-1185">Reference proteome</keyword>
<organism evidence="2 3">
    <name type="scientific">Bradyrhizobium elkanii</name>
    <dbReference type="NCBI Taxonomy" id="29448"/>
    <lineage>
        <taxon>Bacteria</taxon>
        <taxon>Pseudomonadati</taxon>
        <taxon>Pseudomonadota</taxon>
        <taxon>Alphaproteobacteria</taxon>
        <taxon>Hyphomicrobiales</taxon>
        <taxon>Nitrobacteraceae</taxon>
        <taxon>Bradyrhizobium</taxon>
    </lineage>
</organism>
<accession>A0ABV4EU76</accession>